<accession>A0ABR4KY04</accession>
<proteinExistence type="predicted"/>
<gene>
    <name evidence="1" type="ORF">BJY01DRAFT_159331</name>
</gene>
<comment type="caution">
    <text evidence="1">The sequence shown here is derived from an EMBL/GenBank/DDBJ whole genome shotgun (WGS) entry which is preliminary data.</text>
</comment>
<protein>
    <submittedName>
        <fullName evidence="1">Uncharacterized protein</fullName>
    </submittedName>
</protein>
<name>A0ABR4KY04_9EURO</name>
<sequence>MGEGINSEGVNLCKNGAPIGGVRGTSRRGDVVKSVSSTSRRYNVTKEGERGYVSRGVWGYSLWNRRIPKAG</sequence>
<evidence type="ECO:0000313" key="1">
    <source>
        <dbReference type="EMBL" id="KAL2857165.1"/>
    </source>
</evidence>
<keyword evidence="2" id="KW-1185">Reference proteome</keyword>
<organism evidence="1 2">
    <name type="scientific">Aspergillus pseudoustus</name>
    <dbReference type="NCBI Taxonomy" id="1810923"/>
    <lineage>
        <taxon>Eukaryota</taxon>
        <taxon>Fungi</taxon>
        <taxon>Dikarya</taxon>
        <taxon>Ascomycota</taxon>
        <taxon>Pezizomycotina</taxon>
        <taxon>Eurotiomycetes</taxon>
        <taxon>Eurotiomycetidae</taxon>
        <taxon>Eurotiales</taxon>
        <taxon>Aspergillaceae</taxon>
        <taxon>Aspergillus</taxon>
        <taxon>Aspergillus subgen. Nidulantes</taxon>
    </lineage>
</organism>
<reference evidence="1 2" key="1">
    <citation type="submission" date="2024-07" db="EMBL/GenBank/DDBJ databases">
        <title>Section-level genome sequencing and comparative genomics of Aspergillus sections Usti and Cavernicolus.</title>
        <authorList>
            <consortium name="Lawrence Berkeley National Laboratory"/>
            <person name="Nybo J.L."/>
            <person name="Vesth T.C."/>
            <person name="Theobald S."/>
            <person name="Frisvad J.C."/>
            <person name="Larsen T.O."/>
            <person name="Kjaerboelling I."/>
            <person name="Rothschild-Mancinelli K."/>
            <person name="Lyhne E.K."/>
            <person name="Kogle M.E."/>
            <person name="Barry K."/>
            <person name="Clum A."/>
            <person name="Na H."/>
            <person name="Ledsgaard L."/>
            <person name="Lin J."/>
            <person name="Lipzen A."/>
            <person name="Kuo A."/>
            <person name="Riley R."/>
            <person name="Mondo S."/>
            <person name="Labutti K."/>
            <person name="Haridas S."/>
            <person name="Pangalinan J."/>
            <person name="Salamov A.A."/>
            <person name="Simmons B.A."/>
            <person name="Magnuson J.K."/>
            <person name="Chen J."/>
            <person name="Drula E."/>
            <person name="Henrissat B."/>
            <person name="Wiebenga A."/>
            <person name="Lubbers R.J."/>
            <person name="Gomes A.C."/>
            <person name="Makela M.R."/>
            <person name="Stajich J."/>
            <person name="Grigoriev I.V."/>
            <person name="Mortensen U.H."/>
            <person name="De Vries R.P."/>
            <person name="Baker S.E."/>
            <person name="Andersen M.R."/>
        </authorList>
    </citation>
    <scope>NUCLEOTIDE SEQUENCE [LARGE SCALE GENOMIC DNA]</scope>
    <source>
        <strain evidence="1 2">CBS 123904</strain>
    </source>
</reference>
<dbReference type="EMBL" id="JBFXLU010000005">
    <property type="protein sequence ID" value="KAL2857165.1"/>
    <property type="molecule type" value="Genomic_DNA"/>
</dbReference>
<dbReference type="Proteomes" id="UP001610446">
    <property type="component" value="Unassembled WGS sequence"/>
</dbReference>
<evidence type="ECO:0000313" key="2">
    <source>
        <dbReference type="Proteomes" id="UP001610446"/>
    </source>
</evidence>